<dbReference type="PANTHER" id="PTHR35579">
    <property type="entry name" value="CRISPR SYSTEM CMS ENDORIBONUCLEASE CSM3"/>
    <property type="match status" value="1"/>
</dbReference>
<dbReference type="PANTHER" id="PTHR35579:SF3">
    <property type="entry name" value="CRISPR SYSTEM CMS ENDORIBONUCLEASE CSM3"/>
    <property type="match status" value="1"/>
</dbReference>
<dbReference type="Pfam" id="PF03787">
    <property type="entry name" value="RAMPs"/>
    <property type="match status" value="1"/>
</dbReference>
<proteinExistence type="predicted"/>
<protein>
    <submittedName>
        <fullName evidence="3">CRISPR/Cas system CSM-associated protein Csm3, group 7 of RAMP superfamily</fullName>
    </submittedName>
</protein>
<gene>
    <name evidence="3" type="ORF">SAMN02746019_00019610</name>
</gene>
<evidence type="ECO:0000256" key="1">
    <source>
        <dbReference type="ARBA" id="ARBA00023118"/>
    </source>
</evidence>
<dbReference type="Proteomes" id="UP000197025">
    <property type="component" value="Unassembled WGS sequence"/>
</dbReference>
<organism evidence="3 4">
    <name type="scientific">Thermoflexus hugenholtzii JAD2</name>
    <dbReference type="NCBI Taxonomy" id="877466"/>
    <lineage>
        <taxon>Bacteria</taxon>
        <taxon>Bacillati</taxon>
        <taxon>Chloroflexota</taxon>
        <taxon>Thermoflexia</taxon>
        <taxon>Thermoflexales</taxon>
        <taxon>Thermoflexaceae</taxon>
        <taxon>Thermoflexus</taxon>
    </lineage>
</organism>
<dbReference type="RefSeq" id="WP_088572211.1">
    <property type="nucleotide sequence ID" value="NZ_FYEK01000071.1"/>
</dbReference>
<name>A0A212RMU6_9CHLR</name>
<reference evidence="4" key="1">
    <citation type="submission" date="2017-06" db="EMBL/GenBank/DDBJ databases">
        <authorList>
            <person name="Varghese N."/>
            <person name="Submissions S."/>
        </authorList>
    </citation>
    <scope>NUCLEOTIDE SEQUENCE [LARGE SCALE GENOMIC DNA]</scope>
    <source>
        <strain evidence="4">JAD2</strain>
    </source>
</reference>
<dbReference type="InterPro" id="IPR052216">
    <property type="entry name" value="CRISPR_Csm3_endoribonuclease"/>
</dbReference>
<sequence length="215" mass="23906">MPYRLQIETKFGLVSGLHITGEQSKLWTDRALVVDWRDGKVPIVPATTIKGWLRESAERTLRGWGQRVCDGSRPGEMCNACLVCEVFGSPRRRSPLRFSDAELREGMADVRMNVSLSRHRKTAYEERLFSTEVAWQRELAVHIEGWFGSRAEAQQAAALLYIAAKAGFAIGAARSRGLGWLELVDFTASVDGEKLLDEDLVAQSKALVSRTEGPA</sequence>
<keyword evidence="1" id="KW-0051">Antiviral defense</keyword>
<evidence type="ECO:0000313" key="3">
    <source>
        <dbReference type="EMBL" id="SNB73730.1"/>
    </source>
</evidence>
<dbReference type="EMBL" id="FYEK01000071">
    <property type="protein sequence ID" value="SNB73730.1"/>
    <property type="molecule type" value="Genomic_DNA"/>
</dbReference>
<evidence type="ECO:0000259" key="2">
    <source>
        <dbReference type="Pfam" id="PF03787"/>
    </source>
</evidence>
<evidence type="ECO:0000313" key="4">
    <source>
        <dbReference type="Proteomes" id="UP000197025"/>
    </source>
</evidence>
<feature type="domain" description="CRISPR type III-associated protein" evidence="2">
    <location>
        <begin position="38"/>
        <end position="182"/>
    </location>
</feature>
<accession>A0A212RMU6</accession>
<dbReference type="AlphaFoldDB" id="A0A212RMU6"/>
<dbReference type="OrthoDB" id="157005at2"/>
<dbReference type="InParanoid" id="A0A212RMU6"/>
<dbReference type="InterPro" id="IPR005537">
    <property type="entry name" value="RAMP_III_fam"/>
</dbReference>
<keyword evidence="4" id="KW-1185">Reference proteome</keyword>
<dbReference type="GO" id="GO:0051607">
    <property type="term" value="P:defense response to virus"/>
    <property type="evidence" value="ECO:0007669"/>
    <property type="project" value="UniProtKB-KW"/>
</dbReference>